<evidence type="ECO:0000313" key="3">
    <source>
        <dbReference type="Proteomes" id="UP001551695"/>
    </source>
</evidence>
<protein>
    <recommendedName>
        <fullName evidence="4">EfeO-type cupredoxin-like domain-containing protein</fullName>
    </recommendedName>
</protein>
<proteinExistence type="predicted"/>
<evidence type="ECO:0000313" key="2">
    <source>
        <dbReference type="EMBL" id="MEV0707771.1"/>
    </source>
</evidence>
<dbReference type="InterPro" id="IPR008972">
    <property type="entry name" value="Cupredoxin"/>
</dbReference>
<reference evidence="2 3" key="1">
    <citation type="submission" date="2024-06" db="EMBL/GenBank/DDBJ databases">
        <title>The Natural Products Discovery Center: Release of the First 8490 Sequenced Strains for Exploring Actinobacteria Biosynthetic Diversity.</title>
        <authorList>
            <person name="Kalkreuter E."/>
            <person name="Kautsar S.A."/>
            <person name="Yang D."/>
            <person name="Bader C.D."/>
            <person name="Teijaro C.N."/>
            <person name="Fluegel L."/>
            <person name="Davis C.M."/>
            <person name="Simpson J.R."/>
            <person name="Lauterbach L."/>
            <person name="Steele A.D."/>
            <person name="Gui C."/>
            <person name="Meng S."/>
            <person name="Li G."/>
            <person name="Viehrig K."/>
            <person name="Ye F."/>
            <person name="Su P."/>
            <person name="Kiefer A.F."/>
            <person name="Nichols A."/>
            <person name="Cepeda A.J."/>
            <person name="Yan W."/>
            <person name="Fan B."/>
            <person name="Jiang Y."/>
            <person name="Adhikari A."/>
            <person name="Zheng C.-J."/>
            <person name="Schuster L."/>
            <person name="Cowan T.M."/>
            <person name="Smanski M.J."/>
            <person name="Chevrette M.G."/>
            <person name="De Carvalho L.P.S."/>
            <person name="Shen B."/>
        </authorList>
    </citation>
    <scope>NUCLEOTIDE SEQUENCE [LARGE SCALE GENOMIC DNA]</scope>
    <source>
        <strain evidence="2 3">NPDC050403</strain>
    </source>
</reference>
<dbReference type="EMBL" id="JBFAKC010000004">
    <property type="protein sequence ID" value="MEV0707771.1"/>
    <property type="molecule type" value="Genomic_DNA"/>
</dbReference>
<gene>
    <name evidence="2" type="ORF">AB0I48_09430</name>
</gene>
<dbReference type="RefSeq" id="WP_355088499.1">
    <property type="nucleotide sequence ID" value="NZ_JBEXKW010000044.1"/>
</dbReference>
<feature type="signal peptide" evidence="1">
    <location>
        <begin position="1"/>
        <end position="23"/>
    </location>
</feature>
<dbReference type="SUPFAM" id="SSF49503">
    <property type="entry name" value="Cupredoxins"/>
    <property type="match status" value="1"/>
</dbReference>
<dbReference type="PROSITE" id="PS51257">
    <property type="entry name" value="PROKAR_LIPOPROTEIN"/>
    <property type="match status" value="1"/>
</dbReference>
<evidence type="ECO:0000256" key="1">
    <source>
        <dbReference type="SAM" id="SignalP"/>
    </source>
</evidence>
<dbReference type="Proteomes" id="UP001551695">
    <property type="component" value="Unassembled WGS sequence"/>
</dbReference>
<name>A0ABV3FQT3_9NOCA</name>
<sequence>MTLRRRAATVLLGCLLTAGCAAADPAGTESATTTAPGDPASVVVDVRIAAGSVSPVDERREAKVGQPVEIVVDSDTTDELHVHATPEHTFPIVAATGQRFRFTVDVPGRVELELHRAHRTVVTLLVRG</sequence>
<evidence type="ECO:0008006" key="4">
    <source>
        <dbReference type="Google" id="ProtNLM"/>
    </source>
</evidence>
<keyword evidence="3" id="KW-1185">Reference proteome</keyword>
<feature type="chain" id="PRO_5047301377" description="EfeO-type cupredoxin-like domain-containing protein" evidence="1">
    <location>
        <begin position="24"/>
        <end position="128"/>
    </location>
</feature>
<organism evidence="2 3">
    <name type="scientific">Nocardia aurea</name>
    <dbReference type="NCBI Taxonomy" id="2144174"/>
    <lineage>
        <taxon>Bacteria</taxon>
        <taxon>Bacillati</taxon>
        <taxon>Actinomycetota</taxon>
        <taxon>Actinomycetes</taxon>
        <taxon>Mycobacteriales</taxon>
        <taxon>Nocardiaceae</taxon>
        <taxon>Nocardia</taxon>
    </lineage>
</organism>
<accession>A0ABV3FQT3</accession>
<keyword evidence="1" id="KW-0732">Signal</keyword>
<comment type="caution">
    <text evidence="2">The sequence shown here is derived from an EMBL/GenBank/DDBJ whole genome shotgun (WGS) entry which is preliminary data.</text>
</comment>